<accession>A0A392QNB1</accession>
<reference evidence="1 2" key="1">
    <citation type="journal article" date="2018" name="Front. Plant Sci.">
        <title>Red Clover (Trifolium pratense) and Zigzag Clover (T. medium) - A Picture of Genomic Similarities and Differences.</title>
        <authorList>
            <person name="Dluhosova J."/>
            <person name="Istvanek J."/>
            <person name="Nedelnik J."/>
            <person name="Repkova J."/>
        </authorList>
    </citation>
    <scope>NUCLEOTIDE SEQUENCE [LARGE SCALE GENOMIC DNA]</scope>
    <source>
        <strain evidence="2">cv. 10/8</strain>
        <tissue evidence="1">Leaf</tissue>
    </source>
</reference>
<evidence type="ECO:0000313" key="1">
    <source>
        <dbReference type="EMBL" id="MCI25718.1"/>
    </source>
</evidence>
<name>A0A392QNB1_9FABA</name>
<protein>
    <submittedName>
        <fullName evidence="1">Uncharacterized protein</fullName>
    </submittedName>
</protein>
<dbReference type="AlphaFoldDB" id="A0A392QNB1"/>
<keyword evidence="2" id="KW-1185">Reference proteome</keyword>
<dbReference type="Proteomes" id="UP000265520">
    <property type="component" value="Unassembled WGS sequence"/>
</dbReference>
<organism evidence="1 2">
    <name type="scientific">Trifolium medium</name>
    <dbReference type="NCBI Taxonomy" id="97028"/>
    <lineage>
        <taxon>Eukaryota</taxon>
        <taxon>Viridiplantae</taxon>
        <taxon>Streptophyta</taxon>
        <taxon>Embryophyta</taxon>
        <taxon>Tracheophyta</taxon>
        <taxon>Spermatophyta</taxon>
        <taxon>Magnoliopsida</taxon>
        <taxon>eudicotyledons</taxon>
        <taxon>Gunneridae</taxon>
        <taxon>Pentapetalae</taxon>
        <taxon>rosids</taxon>
        <taxon>fabids</taxon>
        <taxon>Fabales</taxon>
        <taxon>Fabaceae</taxon>
        <taxon>Papilionoideae</taxon>
        <taxon>50 kb inversion clade</taxon>
        <taxon>NPAAA clade</taxon>
        <taxon>Hologalegina</taxon>
        <taxon>IRL clade</taxon>
        <taxon>Trifolieae</taxon>
        <taxon>Trifolium</taxon>
    </lineage>
</organism>
<evidence type="ECO:0000313" key="2">
    <source>
        <dbReference type="Proteomes" id="UP000265520"/>
    </source>
</evidence>
<dbReference type="EMBL" id="LXQA010148912">
    <property type="protein sequence ID" value="MCI25718.1"/>
    <property type="molecule type" value="Genomic_DNA"/>
</dbReference>
<comment type="caution">
    <text evidence="1">The sequence shown here is derived from an EMBL/GenBank/DDBJ whole genome shotgun (WGS) entry which is preliminary data.</text>
</comment>
<sequence>MLSRDEWTSTDKGLQVRTGLRGPFEEDIGCSFRSDLDETGGSRLAVEKMWPLLNGGADKDIKWMPL</sequence>
<proteinExistence type="predicted"/>